<feature type="domain" description="HTH araC/xylS-type" evidence="4">
    <location>
        <begin position="185"/>
        <end position="284"/>
    </location>
</feature>
<reference evidence="5" key="1">
    <citation type="journal article" date="2014" name="Int. J. Syst. Evol. Microbiol.">
        <title>Complete genome sequence of Corynebacterium casei LMG S-19264T (=DSM 44701T), isolated from a smear-ripened cheese.</title>
        <authorList>
            <consortium name="US DOE Joint Genome Institute (JGI-PGF)"/>
            <person name="Walter F."/>
            <person name="Albersmeier A."/>
            <person name="Kalinowski J."/>
            <person name="Ruckert C."/>
        </authorList>
    </citation>
    <scope>NUCLEOTIDE SEQUENCE</scope>
    <source>
        <strain evidence="5">CGMCC 1.12987</strain>
    </source>
</reference>
<evidence type="ECO:0000256" key="3">
    <source>
        <dbReference type="ARBA" id="ARBA00023163"/>
    </source>
</evidence>
<dbReference type="Pfam" id="PF02311">
    <property type="entry name" value="AraC_binding"/>
    <property type="match status" value="1"/>
</dbReference>
<reference evidence="5" key="2">
    <citation type="submission" date="2020-09" db="EMBL/GenBank/DDBJ databases">
        <authorList>
            <person name="Sun Q."/>
            <person name="Zhou Y."/>
        </authorList>
    </citation>
    <scope>NUCLEOTIDE SEQUENCE</scope>
    <source>
        <strain evidence="5">CGMCC 1.12987</strain>
    </source>
</reference>
<evidence type="ECO:0000256" key="2">
    <source>
        <dbReference type="ARBA" id="ARBA00023125"/>
    </source>
</evidence>
<proteinExistence type="predicted"/>
<keyword evidence="6" id="KW-1185">Reference proteome</keyword>
<keyword evidence="3" id="KW-0804">Transcription</keyword>
<dbReference type="PRINTS" id="PR00032">
    <property type="entry name" value="HTHARAC"/>
</dbReference>
<dbReference type="GO" id="GO:0003700">
    <property type="term" value="F:DNA-binding transcription factor activity"/>
    <property type="evidence" value="ECO:0007669"/>
    <property type="project" value="InterPro"/>
</dbReference>
<dbReference type="Proteomes" id="UP000644756">
    <property type="component" value="Unassembled WGS sequence"/>
</dbReference>
<organism evidence="5 6">
    <name type="scientific">Paenibacillus abyssi</name>
    <dbReference type="NCBI Taxonomy" id="1340531"/>
    <lineage>
        <taxon>Bacteria</taxon>
        <taxon>Bacillati</taxon>
        <taxon>Bacillota</taxon>
        <taxon>Bacilli</taxon>
        <taxon>Bacillales</taxon>
        <taxon>Paenibacillaceae</taxon>
        <taxon>Paenibacillus</taxon>
    </lineage>
</organism>
<evidence type="ECO:0000259" key="4">
    <source>
        <dbReference type="PROSITE" id="PS01124"/>
    </source>
</evidence>
<accession>A0A917D428</accession>
<evidence type="ECO:0000256" key="1">
    <source>
        <dbReference type="ARBA" id="ARBA00023015"/>
    </source>
</evidence>
<dbReference type="RefSeq" id="WP_229725209.1">
    <property type="nucleotide sequence ID" value="NZ_BMGR01000007.1"/>
</dbReference>
<dbReference type="SUPFAM" id="SSF51215">
    <property type="entry name" value="Regulatory protein AraC"/>
    <property type="match status" value="1"/>
</dbReference>
<dbReference type="PANTHER" id="PTHR43280:SF2">
    <property type="entry name" value="HTH-TYPE TRANSCRIPTIONAL REGULATOR EXSA"/>
    <property type="match status" value="1"/>
</dbReference>
<dbReference type="AlphaFoldDB" id="A0A917D428"/>
<dbReference type="EMBL" id="BMGR01000007">
    <property type="protein sequence ID" value="GGG06635.1"/>
    <property type="molecule type" value="Genomic_DNA"/>
</dbReference>
<evidence type="ECO:0000313" key="5">
    <source>
        <dbReference type="EMBL" id="GGG06635.1"/>
    </source>
</evidence>
<name>A0A917D428_9BACL</name>
<dbReference type="PANTHER" id="PTHR43280">
    <property type="entry name" value="ARAC-FAMILY TRANSCRIPTIONAL REGULATOR"/>
    <property type="match status" value="1"/>
</dbReference>
<dbReference type="InterPro" id="IPR020449">
    <property type="entry name" value="Tscrpt_reg_AraC-type_HTH"/>
</dbReference>
<dbReference type="InterPro" id="IPR037923">
    <property type="entry name" value="HTH-like"/>
</dbReference>
<dbReference type="InterPro" id="IPR009057">
    <property type="entry name" value="Homeodomain-like_sf"/>
</dbReference>
<keyword evidence="1" id="KW-0805">Transcription regulation</keyword>
<dbReference type="SUPFAM" id="SSF46689">
    <property type="entry name" value="Homeodomain-like"/>
    <property type="match status" value="2"/>
</dbReference>
<dbReference type="InterPro" id="IPR014710">
    <property type="entry name" value="RmlC-like_jellyroll"/>
</dbReference>
<evidence type="ECO:0000313" key="6">
    <source>
        <dbReference type="Proteomes" id="UP000644756"/>
    </source>
</evidence>
<dbReference type="SMART" id="SM00342">
    <property type="entry name" value="HTH_ARAC"/>
    <property type="match status" value="1"/>
</dbReference>
<keyword evidence="2" id="KW-0238">DNA-binding</keyword>
<dbReference type="Gene3D" id="1.10.10.60">
    <property type="entry name" value="Homeodomain-like"/>
    <property type="match status" value="2"/>
</dbReference>
<sequence length="294" mass="34851">MWKTPSMLPTASDRKGMIDYTFRSTSPIDPVLHSHSYYEVYYFHEGKCNYLIGDKIFVLEPGDLIIMYGMTLHCAKIDKSVEYVRSIVHFEPDILRPFLEPPFTINVLQPFQELKNHRIQLRGKDKEEAERILFFMHEQQQRQDRIGDNRMRLAFADLLYFVYERCLQPLQSRPELPSEKERTVQGIISFLEQNYAEDLNLEHLQGHMHLSRSYLAKIFKEVTGVTIFDFVYRWRINQARILFLIQPQLSVTDVGFQVGFKHLAHFSRLFKQHIGVTPEQYRKQVRQSETAESE</sequence>
<dbReference type="GO" id="GO:0043565">
    <property type="term" value="F:sequence-specific DNA binding"/>
    <property type="evidence" value="ECO:0007669"/>
    <property type="project" value="InterPro"/>
</dbReference>
<dbReference type="InterPro" id="IPR003313">
    <property type="entry name" value="AraC-bd"/>
</dbReference>
<dbReference type="Pfam" id="PF12833">
    <property type="entry name" value="HTH_18"/>
    <property type="match status" value="1"/>
</dbReference>
<dbReference type="InterPro" id="IPR018060">
    <property type="entry name" value="HTH_AraC"/>
</dbReference>
<gene>
    <name evidence="5" type="ORF">GCM10010916_24440</name>
</gene>
<dbReference type="Gene3D" id="2.60.120.10">
    <property type="entry name" value="Jelly Rolls"/>
    <property type="match status" value="1"/>
</dbReference>
<protein>
    <submittedName>
        <fullName evidence="5">AraC family transcriptional regulator</fullName>
    </submittedName>
</protein>
<dbReference type="PROSITE" id="PS01124">
    <property type="entry name" value="HTH_ARAC_FAMILY_2"/>
    <property type="match status" value="1"/>
</dbReference>
<comment type="caution">
    <text evidence="5">The sequence shown here is derived from an EMBL/GenBank/DDBJ whole genome shotgun (WGS) entry which is preliminary data.</text>
</comment>